<evidence type="ECO:0000256" key="10">
    <source>
        <dbReference type="ARBA" id="ARBA00047761"/>
    </source>
</evidence>
<comment type="cofactor">
    <cofactor evidence="2">
        <name>Mg(2+)</name>
        <dbReference type="ChEBI" id="CHEBI:18420"/>
    </cofactor>
</comment>
<evidence type="ECO:0000256" key="1">
    <source>
        <dbReference type="ARBA" id="ARBA00001936"/>
    </source>
</evidence>
<keyword evidence="5" id="KW-0479">Metal-binding</keyword>
<dbReference type="PROSITE" id="PS51746">
    <property type="entry name" value="PPM_2"/>
    <property type="match status" value="1"/>
</dbReference>
<dbReference type="CDD" id="cd00143">
    <property type="entry name" value="PP2Cc"/>
    <property type="match status" value="1"/>
</dbReference>
<dbReference type="PROSITE" id="PS01032">
    <property type="entry name" value="PPM_1"/>
    <property type="match status" value="1"/>
</dbReference>
<evidence type="ECO:0000256" key="5">
    <source>
        <dbReference type="ARBA" id="ARBA00022723"/>
    </source>
</evidence>
<dbReference type="SMART" id="SM00332">
    <property type="entry name" value="PP2Cc"/>
    <property type="match status" value="1"/>
</dbReference>
<dbReference type="GO" id="GO:0004722">
    <property type="term" value="F:protein serine/threonine phosphatase activity"/>
    <property type="evidence" value="ECO:0007669"/>
    <property type="project" value="UniProtKB-EC"/>
</dbReference>
<evidence type="ECO:0000256" key="4">
    <source>
        <dbReference type="ARBA" id="ARBA00013081"/>
    </source>
</evidence>
<feature type="region of interest" description="Disordered" evidence="13">
    <location>
        <begin position="73"/>
        <end position="117"/>
    </location>
</feature>
<proteinExistence type="inferred from homology"/>
<sequence>MGGGDMINDLSHLLDRLGRSMDEMSPAVTVPFMIGNSLCDSHGNTGLAARMEITRLKIITDTATTAASAATSLLSCPDEGDGETKMEASAGEVEEEEVRTAPATATESEEDDSASVDAEQVIGCESGGSSVEDGSVSEVATVSVISGEEVGAGVEKIGDASVSEVAVVSDGVAANVVRDRRVDGALVSEYVPLWGCASICGRRPEMEDAFAVVPWFSTIPLRMLTGERVVDGLNLSSSHLNAHFFGVYDGHGGAQVANYCKERMHFALVEEVGNILKEGSGSSSSDSSCGVDWTKQWEKVFTRSFLKVDDEVGGIAGRSGVGPCHDGQSSYVGNNPFHSLLIIRESEYTRIEAAGGKVIQWNGYRVFGVLAMSRSIGDRYLKPWIIPDPEVTFVPRMREDECLILASDGLWDVMTNEEVCDVARRRILIWHKKNGVIPSVERGICADPAAEAAADYLSKLAIHKGSKDNITVIVVDLKAQRKFKSKT</sequence>
<reference evidence="15" key="2">
    <citation type="submission" date="2023-06" db="EMBL/GenBank/DDBJ databases">
        <authorList>
            <person name="Ma L."/>
            <person name="Liu K.-W."/>
            <person name="Li Z."/>
            <person name="Hsiao Y.-Y."/>
            <person name="Qi Y."/>
            <person name="Fu T."/>
            <person name="Tang G."/>
            <person name="Zhang D."/>
            <person name="Sun W.-H."/>
            <person name="Liu D.-K."/>
            <person name="Li Y."/>
            <person name="Chen G.-Z."/>
            <person name="Liu X.-D."/>
            <person name="Liao X.-Y."/>
            <person name="Jiang Y.-T."/>
            <person name="Yu X."/>
            <person name="Hao Y."/>
            <person name="Huang J."/>
            <person name="Zhao X.-W."/>
            <person name="Ke S."/>
            <person name="Chen Y.-Y."/>
            <person name="Wu W.-L."/>
            <person name="Hsu J.-L."/>
            <person name="Lin Y.-F."/>
            <person name="Huang M.-D."/>
            <person name="Li C.-Y."/>
            <person name="Huang L."/>
            <person name="Wang Z.-W."/>
            <person name="Zhao X."/>
            <person name="Zhong W.-Y."/>
            <person name="Peng D.-H."/>
            <person name="Ahmad S."/>
            <person name="Lan S."/>
            <person name="Zhang J.-S."/>
            <person name="Tsai W.-C."/>
            <person name="Van De Peer Y."/>
            <person name="Liu Z.-J."/>
        </authorList>
    </citation>
    <scope>NUCLEOTIDE SEQUENCE</scope>
    <source>
        <strain evidence="15">CP</strain>
        <tissue evidence="15">Leaves</tissue>
    </source>
</reference>
<evidence type="ECO:0000256" key="3">
    <source>
        <dbReference type="ARBA" id="ARBA00006702"/>
    </source>
</evidence>
<feature type="domain" description="PPM-type phosphatase" evidence="14">
    <location>
        <begin position="193"/>
        <end position="477"/>
    </location>
</feature>
<gene>
    <name evidence="15" type="ORF">QJS10_CPB20g00419</name>
</gene>
<evidence type="ECO:0000313" key="15">
    <source>
        <dbReference type="EMBL" id="KAK1285347.1"/>
    </source>
</evidence>
<evidence type="ECO:0000259" key="14">
    <source>
        <dbReference type="PROSITE" id="PS51746"/>
    </source>
</evidence>
<protein>
    <recommendedName>
        <fullName evidence="4">protein-serine/threonine phosphatase</fullName>
        <ecNumber evidence="4">3.1.3.16</ecNumber>
    </recommendedName>
</protein>
<dbReference type="InterPro" id="IPR036457">
    <property type="entry name" value="PPM-type-like_dom_sf"/>
</dbReference>
<dbReference type="InterPro" id="IPR001932">
    <property type="entry name" value="PPM-type_phosphatase-like_dom"/>
</dbReference>
<keyword evidence="7" id="KW-0460">Magnesium</keyword>
<evidence type="ECO:0000256" key="7">
    <source>
        <dbReference type="ARBA" id="ARBA00022842"/>
    </source>
</evidence>
<evidence type="ECO:0000256" key="12">
    <source>
        <dbReference type="RuleBase" id="RU003465"/>
    </source>
</evidence>
<evidence type="ECO:0000256" key="8">
    <source>
        <dbReference type="ARBA" id="ARBA00022912"/>
    </source>
</evidence>
<dbReference type="Pfam" id="PF00481">
    <property type="entry name" value="PP2C"/>
    <property type="match status" value="2"/>
</dbReference>
<dbReference type="SUPFAM" id="SSF81606">
    <property type="entry name" value="PP2C-like"/>
    <property type="match status" value="1"/>
</dbReference>
<evidence type="ECO:0000256" key="11">
    <source>
        <dbReference type="ARBA" id="ARBA00048336"/>
    </source>
</evidence>
<comment type="similarity">
    <text evidence="3 12">Belongs to the PP2C family.</text>
</comment>
<keyword evidence="16" id="KW-1185">Reference proteome</keyword>
<dbReference type="PANTHER" id="PTHR47992">
    <property type="entry name" value="PROTEIN PHOSPHATASE"/>
    <property type="match status" value="1"/>
</dbReference>
<dbReference type="AlphaFoldDB" id="A0AAV9C9C5"/>
<comment type="cofactor">
    <cofactor evidence="1">
        <name>Mn(2+)</name>
        <dbReference type="ChEBI" id="CHEBI:29035"/>
    </cofactor>
</comment>
<dbReference type="GO" id="GO:0046872">
    <property type="term" value="F:metal ion binding"/>
    <property type="evidence" value="ECO:0007669"/>
    <property type="project" value="UniProtKB-KW"/>
</dbReference>
<comment type="catalytic activity">
    <reaction evidence="10">
        <text>O-phospho-L-seryl-[protein] + H2O = L-seryl-[protein] + phosphate</text>
        <dbReference type="Rhea" id="RHEA:20629"/>
        <dbReference type="Rhea" id="RHEA-COMP:9863"/>
        <dbReference type="Rhea" id="RHEA-COMP:11604"/>
        <dbReference type="ChEBI" id="CHEBI:15377"/>
        <dbReference type="ChEBI" id="CHEBI:29999"/>
        <dbReference type="ChEBI" id="CHEBI:43474"/>
        <dbReference type="ChEBI" id="CHEBI:83421"/>
        <dbReference type="EC" id="3.1.3.16"/>
    </reaction>
</comment>
<organism evidence="15 16">
    <name type="scientific">Acorus calamus</name>
    <name type="common">Sweet flag</name>
    <dbReference type="NCBI Taxonomy" id="4465"/>
    <lineage>
        <taxon>Eukaryota</taxon>
        <taxon>Viridiplantae</taxon>
        <taxon>Streptophyta</taxon>
        <taxon>Embryophyta</taxon>
        <taxon>Tracheophyta</taxon>
        <taxon>Spermatophyta</taxon>
        <taxon>Magnoliopsida</taxon>
        <taxon>Liliopsida</taxon>
        <taxon>Acoraceae</taxon>
        <taxon>Acorus</taxon>
    </lineage>
</organism>
<dbReference type="Proteomes" id="UP001180020">
    <property type="component" value="Unassembled WGS sequence"/>
</dbReference>
<accession>A0AAV9C9C5</accession>
<keyword evidence="8 12" id="KW-0904">Protein phosphatase</keyword>
<dbReference type="EC" id="3.1.3.16" evidence="4"/>
<dbReference type="FunFam" id="3.60.40.10:FF:000291">
    <property type="entry name" value="Protein phosphatase 2C 50"/>
    <property type="match status" value="1"/>
</dbReference>
<dbReference type="InterPro" id="IPR000222">
    <property type="entry name" value="PP2C_BS"/>
</dbReference>
<dbReference type="Gene3D" id="3.60.40.10">
    <property type="entry name" value="PPM-type phosphatase domain"/>
    <property type="match status" value="2"/>
</dbReference>
<reference evidence="15" key="1">
    <citation type="journal article" date="2023" name="Nat. Commun.">
        <title>Diploid and tetraploid genomes of Acorus and the evolution of monocots.</title>
        <authorList>
            <person name="Ma L."/>
            <person name="Liu K.W."/>
            <person name="Li Z."/>
            <person name="Hsiao Y.Y."/>
            <person name="Qi Y."/>
            <person name="Fu T."/>
            <person name="Tang G.D."/>
            <person name="Zhang D."/>
            <person name="Sun W.H."/>
            <person name="Liu D.K."/>
            <person name="Li Y."/>
            <person name="Chen G.Z."/>
            <person name="Liu X.D."/>
            <person name="Liao X.Y."/>
            <person name="Jiang Y.T."/>
            <person name="Yu X."/>
            <person name="Hao Y."/>
            <person name="Huang J."/>
            <person name="Zhao X.W."/>
            <person name="Ke S."/>
            <person name="Chen Y.Y."/>
            <person name="Wu W.L."/>
            <person name="Hsu J.L."/>
            <person name="Lin Y.F."/>
            <person name="Huang M.D."/>
            <person name="Li C.Y."/>
            <person name="Huang L."/>
            <person name="Wang Z.W."/>
            <person name="Zhao X."/>
            <person name="Zhong W.Y."/>
            <person name="Peng D.H."/>
            <person name="Ahmad S."/>
            <person name="Lan S."/>
            <person name="Zhang J.S."/>
            <person name="Tsai W.C."/>
            <person name="Van de Peer Y."/>
            <person name="Liu Z.J."/>
        </authorList>
    </citation>
    <scope>NUCLEOTIDE SEQUENCE</scope>
    <source>
        <strain evidence="15">CP</strain>
    </source>
</reference>
<evidence type="ECO:0000313" key="16">
    <source>
        <dbReference type="Proteomes" id="UP001180020"/>
    </source>
</evidence>
<evidence type="ECO:0000256" key="13">
    <source>
        <dbReference type="SAM" id="MobiDB-lite"/>
    </source>
</evidence>
<evidence type="ECO:0000256" key="6">
    <source>
        <dbReference type="ARBA" id="ARBA00022801"/>
    </source>
</evidence>
<comment type="catalytic activity">
    <reaction evidence="11">
        <text>O-phospho-L-threonyl-[protein] + H2O = L-threonyl-[protein] + phosphate</text>
        <dbReference type="Rhea" id="RHEA:47004"/>
        <dbReference type="Rhea" id="RHEA-COMP:11060"/>
        <dbReference type="Rhea" id="RHEA-COMP:11605"/>
        <dbReference type="ChEBI" id="CHEBI:15377"/>
        <dbReference type="ChEBI" id="CHEBI:30013"/>
        <dbReference type="ChEBI" id="CHEBI:43474"/>
        <dbReference type="ChEBI" id="CHEBI:61977"/>
        <dbReference type="EC" id="3.1.3.16"/>
    </reaction>
</comment>
<name>A0AAV9C9C5_ACOCL</name>
<comment type="caution">
    <text evidence="15">The sequence shown here is derived from an EMBL/GenBank/DDBJ whole genome shotgun (WGS) entry which is preliminary data.</text>
</comment>
<keyword evidence="9" id="KW-0464">Manganese</keyword>
<evidence type="ECO:0000256" key="2">
    <source>
        <dbReference type="ARBA" id="ARBA00001946"/>
    </source>
</evidence>
<keyword evidence="6 12" id="KW-0378">Hydrolase</keyword>
<dbReference type="EMBL" id="JAUJYO010000020">
    <property type="protein sequence ID" value="KAK1285347.1"/>
    <property type="molecule type" value="Genomic_DNA"/>
</dbReference>
<evidence type="ECO:0000256" key="9">
    <source>
        <dbReference type="ARBA" id="ARBA00023211"/>
    </source>
</evidence>
<dbReference type="InterPro" id="IPR015655">
    <property type="entry name" value="PP2C"/>
</dbReference>